<sequence>MGALAGRGLPSRLGRDRSRLRRSVQPDGAGRRSTDWLNTSRWQKLRLRILERDGYVCRQTGVALIGAYPAPNSPVVDHIVPHRGDPALFWDEGNLQSVSKAWHDREKQSQEKRGAV</sequence>
<keyword evidence="3" id="KW-1185">Reference proteome</keyword>
<name>X7F0E7_9RHOB</name>
<comment type="caution">
    <text evidence="2">The sequence shown here is derived from an EMBL/GenBank/DDBJ whole genome shotgun (WGS) entry which is preliminary data.</text>
</comment>
<evidence type="ECO:0000313" key="2">
    <source>
        <dbReference type="EMBL" id="ETX26407.1"/>
    </source>
</evidence>
<accession>X7F0E7</accession>
<evidence type="ECO:0008006" key="4">
    <source>
        <dbReference type="Google" id="ProtNLM"/>
    </source>
</evidence>
<organism evidence="2 3">
    <name type="scientific">Roseivivax isoporae LMG 25204</name>
    <dbReference type="NCBI Taxonomy" id="1449351"/>
    <lineage>
        <taxon>Bacteria</taxon>
        <taxon>Pseudomonadati</taxon>
        <taxon>Pseudomonadota</taxon>
        <taxon>Alphaproteobacteria</taxon>
        <taxon>Rhodobacterales</taxon>
        <taxon>Roseobacteraceae</taxon>
        <taxon>Roseivivax</taxon>
    </lineage>
</organism>
<reference evidence="2 3" key="1">
    <citation type="submission" date="2014-01" db="EMBL/GenBank/DDBJ databases">
        <title>Roseivivax isoporae LMG 25204 Genome Sequencing.</title>
        <authorList>
            <person name="Lai Q."/>
            <person name="Li G."/>
            <person name="Shao Z."/>
        </authorList>
    </citation>
    <scope>NUCLEOTIDE SEQUENCE [LARGE SCALE GENOMIC DNA]</scope>
    <source>
        <strain evidence="2 3">LMG 25204</strain>
    </source>
</reference>
<dbReference type="AlphaFoldDB" id="X7F0E7"/>
<protein>
    <recommendedName>
        <fullName evidence="4">HNH endonuclease</fullName>
    </recommendedName>
</protein>
<proteinExistence type="predicted"/>
<dbReference type="Proteomes" id="UP000023430">
    <property type="component" value="Unassembled WGS sequence"/>
</dbReference>
<evidence type="ECO:0000256" key="1">
    <source>
        <dbReference type="SAM" id="MobiDB-lite"/>
    </source>
</evidence>
<dbReference type="STRING" id="1449351.RISW2_06585"/>
<feature type="compositionally biased region" description="Low complexity" evidence="1">
    <location>
        <begin position="1"/>
        <end position="12"/>
    </location>
</feature>
<gene>
    <name evidence="2" type="ORF">RISW2_06585</name>
</gene>
<feature type="region of interest" description="Disordered" evidence="1">
    <location>
        <begin position="1"/>
        <end position="35"/>
    </location>
</feature>
<evidence type="ECO:0000313" key="3">
    <source>
        <dbReference type="Proteomes" id="UP000023430"/>
    </source>
</evidence>
<dbReference type="eggNOG" id="COG1403">
    <property type="taxonomic scope" value="Bacteria"/>
</dbReference>
<dbReference type="PATRIC" id="fig|1449351.3.peg.4657"/>
<dbReference type="EMBL" id="JAME01000181">
    <property type="protein sequence ID" value="ETX26407.1"/>
    <property type="molecule type" value="Genomic_DNA"/>
</dbReference>